<dbReference type="EMBL" id="JBIYEW010000003">
    <property type="protein sequence ID" value="MFK4640586.1"/>
    <property type="molecule type" value="Genomic_DNA"/>
</dbReference>
<dbReference type="SUPFAM" id="SSF88946">
    <property type="entry name" value="Sigma2 domain of RNA polymerase sigma factors"/>
    <property type="match status" value="1"/>
</dbReference>
<accession>A0ABW8NAG3</accession>
<dbReference type="InterPro" id="IPR013325">
    <property type="entry name" value="RNA_pol_sigma_r2"/>
</dbReference>
<evidence type="ECO:0000256" key="2">
    <source>
        <dbReference type="ARBA" id="ARBA00023015"/>
    </source>
</evidence>
<dbReference type="InterPro" id="IPR041916">
    <property type="entry name" value="Anti_sigma_zinc_sf"/>
</dbReference>
<dbReference type="Gene3D" id="1.10.10.10">
    <property type="entry name" value="Winged helix-like DNA-binding domain superfamily/Winged helix DNA-binding domain"/>
    <property type="match status" value="1"/>
</dbReference>
<dbReference type="RefSeq" id="WP_404595189.1">
    <property type="nucleotide sequence ID" value="NZ_JBIYEW010000003.1"/>
</dbReference>
<sequence length="516" mass="53970">MARRSRSSNKSNREVSDDGHLIELVRSGDLSAFDHLYERHVSMASTVAKRNVDNPSDAEDVVAEAFQSVLRSLVAGKGPDTFFRAYLLSTVTRLSHQQNRKSSKVLPSGDESVLDNTMTEPDAAVQAFESNTVARAFRSLPERWQAVLWYLDVERMKPAAVAPILGVSANAVSALAVRAREGLRRQYLQYHLADQSDENCAEFGNKLGYFIRGGLSSGAERKVRGHLQSCAKCTAALAELEDVQGTMRAILLPMITGIPLAAWVGKGAGLGVLGGILPVKGFLAVPALAQPAVMALTTAAAVGLVLGAVGIVDLLSPDASMEPKAVETGAVQVDTRPSPASPTPTAEPTPAMPAPAASSPAEQAPLPETPPVQETVPVPVPSPSTTTARKSPSTSLAAVSGSAKRVTTTTRSGGKSSNVSTWDIAFTASGDRPLGQGKVVLAVENDAPIEARSVVAPAGWSCSGQGSNAVSCVTNSVQRSDLHFRVDAPKDSKGSGILRYSFSGTGLVTGNFACAY</sequence>
<keyword evidence="4" id="KW-0238">DNA-binding</keyword>
<dbReference type="InterPro" id="IPR013324">
    <property type="entry name" value="RNA_pol_sigma_r3/r4-like"/>
</dbReference>
<keyword evidence="7" id="KW-0472">Membrane</keyword>
<feature type="region of interest" description="Disordered" evidence="6">
    <location>
        <begin position="328"/>
        <end position="419"/>
    </location>
</feature>
<keyword evidence="7" id="KW-1133">Transmembrane helix</keyword>
<evidence type="ECO:0000256" key="1">
    <source>
        <dbReference type="ARBA" id="ARBA00010641"/>
    </source>
</evidence>
<name>A0ABW8NAG3_9MICC</name>
<organism evidence="9 10">
    <name type="scientific">Paenarthrobacter histidinolovorans</name>
    <dbReference type="NCBI Taxonomy" id="43664"/>
    <lineage>
        <taxon>Bacteria</taxon>
        <taxon>Bacillati</taxon>
        <taxon>Actinomycetota</taxon>
        <taxon>Actinomycetes</taxon>
        <taxon>Micrococcales</taxon>
        <taxon>Micrococcaceae</taxon>
        <taxon>Paenarthrobacter</taxon>
    </lineage>
</organism>
<dbReference type="NCBIfam" id="TIGR02937">
    <property type="entry name" value="sigma70-ECF"/>
    <property type="match status" value="1"/>
</dbReference>
<reference evidence="9 10" key="1">
    <citation type="submission" date="2024-10" db="EMBL/GenBank/DDBJ databases">
        <title>Novel secondary metabolite-producing bacteria for plant disease control.</title>
        <authorList>
            <person name="Chevrette M."/>
        </authorList>
    </citation>
    <scope>NUCLEOTIDE SEQUENCE [LARGE SCALE GENOMIC DNA]</scope>
    <source>
        <strain evidence="9 10">J30 TE3557</strain>
    </source>
</reference>
<dbReference type="InterPro" id="IPR007627">
    <property type="entry name" value="RNA_pol_sigma70_r2"/>
</dbReference>
<evidence type="ECO:0000259" key="8">
    <source>
        <dbReference type="Pfam" id="PF04542"/>
    </source>
</evidence>
<evidence type="ECO:0000313" key="9">
    <source>
        <dbReference type="EMBL" id="MFK4640586.1"/>
    </source>
</evidence>
<evidence type="ECO:0000256" key="3">
    <source>
        <dbReference type="ARBA" id="ARBA00023082"/>
    </source>
</evidence>
<evidence type="ECO:0000256" key="7">
    <source>
        <dbReference type="SAM" id="Phobius"/>
    </source>
</evidence>
<feature type="transmembrane region" description="Helical" evidence="7">
    <location>
        <begin position="293"/>
        <end position="315"/>
    </location>
</feature>
<dbReference type="Proteomes" id="UP001620520">
    <property type="component" value="Unassembled WGS sequence"/>
</dbReference>
<gene>
    <name evidence="9" type="ORF">ABIA52_003475</name>
</gene>
<dbReference type="InterPro" id="IPR014284">
    <property type="entry name" value="RNA_pol_sigma-70_dom"/>
</dbReference>
<evidence type="ECO:0000313" key="10">
    <source>
        <dbReference type="Proteomes" id="UP001620520"/>
    </source>
</evidence>
<comment type="caution">
    <text evidence="9">The sequence shown here is derived from an EMBL/GenBank/DDBJ whole genome shotgun (WGS) entry which is preliminary data.</text>
</comment>
<keyword evidence="5" id="KW-0804">Transcription</keyword>
<dbReference type="Pfam" id="PF04542">
    <property type="entry name" value="Sigma70_r2"/>
    <property type="match status" value="1"/>
</dbReference>
<dbReference type="PANTHER" id="PTHR43133:SF8">
    <property type="entry name" value="RNA POLYMERASE SIGMA FACTOR HI_1459-RELATED"/>
    <property type="match status" value="1"/>
</dbReference>
<dbReference type="InterPro" id="IPR039425">
    <property type="entry name" value="RNA_pol_sigma-70-like"/>
</dbReference>
<keyword evidence="2" id="KW-0805">Transcription regulation</keyword>
<dbReference type="PANTHER" id="PTHR43133">
    <property type="entry name" value="RNA POLYMERASE ECF-TYPE SIGMA FACTO"/>
    <property type="match status" value="1"/>
</dbReference>
<feature type="compositionally biased region" description="Polar residues" evidence="6">
    <location>
        <begin position="405"/>
        <end position="419"/>
    </location>
</feature>
<dbReference type="SUPFAM" id="SSF88659">
    <property type="entry name" value="Sigma3 and sigma4 domains of RNA polymerase sigma factors"/>
    <property type="match status" value="1"/>
</dbReference>
<feature type="compositionally biased region" description="Polar residues" evidence="6">
    <location>
        <begin position="388"/>
        <end position="397"/>
    </location>
</feature>
<keyword evidence="10" id="KW-1185">Reference proteome</keyword>
<evidence type="ECO:0000256" key="5">
    <source>
        <dbReference type="ARBA" id="ARBA00023163"/>
    </source>
</evidence>
<dbReference type="InterPro" id="IPR036388">
    <property type="entry name" value="WH-like_DNA-bd_sf"/>
</dbReference>
<feature type="domain" description="RNA polymerase sigma-70 region 2" evidence="8">
    <location>
        <begin position="36"/>
        <end position="103"/>
    </location>
</feature>
<dbReference type="Gene3D" id="1.10.10.1320">
    <property type="entry name" value="Anti-sigma factor, zinc-finger domain"/>
    <property type="match status" value="1"/>
</dbReference>
<comment type="similarity">
    <text evidence="1">Belongs to the sigma-70 factor family. ECF subfamily.</text>
</comment>
<feature type="compositionally biased region" description="Low complexity" evidence="6">
    <location>
        <begin position="354"/>
        <end position="387"/>
    </location>
</feature>
<evidence type="ECO:0000256" key="6">
    <source>
        <dbReference type="SAM" id="MobiDB-lite"/>
    </source>
</evidence>
<feature type="compositionally biased region" description="Pro residues" evidence="6">
    <location>
        <begin position="339"/>
        <end position="353"/>
    </location>
</feature>
<protein>
    <submittedName>
        <fullName evidence="9">RNA polymerase sigma factor (Sigma-70 family)</fullName>
    </submittedName>
</protein>
<evidence type="ECO:0000256" key="4">
    <source>
        <dbReference type="ARBA" id="ARBA00023125"/>
    </source>
</evidence>
<keyword evidence="3" id="KW-0731">Sigma factor</keyword>
<proteinExistence type="inferred from homology"/>
<keyword evidence="7" id="KW-0812">Transmembrane</keyword>
<dbReference type="Gene3D" id="1.10.1740.10">
    <property type="match status" value="1"/>
</dbReference>
<feature type="transmembrane region" description="Helical" evidence="7">
    <location>
        <begin position="250"/>
        <end position="273"/>
    </location>
</feature>